<dbReference type="Pfam" id="PF19700">
    <property type="entry name" value="DUF6198"/>
    <property type="match status" value="1"/>
</dbReference>
<evidence type="ECO:0000313" key="3">
    <source>
        <dbReference type="Proteomes" id="UP000602647"/>
    </source>
</evidence>
<keyword evidence="1" id="KW-1133">Transmembrane helix</keyword>
<dbReference type="Proteomes" id="UP000602647">
    <property type="component" value="Unassembled WGS sequence"/>
</dbReference>
<dbReference type="PANTHER" id="PTHR40078">
    <property type="entry name" value="INTEGRAL MEMBRANE PROTEIN-RELATED"/>
    <property type="match status" value="1"/>
</dbReference>
<comment type="caution">
    <text evidence="2">The sequence shown here is derived from an EMBL/GenBank/DDBJ whole genome shotgun (WGS) entry which is preliminary data.</text>
</comment>
<accession>A0A923NP40</accession>
<protein>
    <submittedName>
        <fullName evidence="2">Uncharacterized protein</fullName>
    </submittedName>
</protein>
<evidence type="ECO:0000256" key="1">
    <source>
        <dbReference type="SAM" id="Phobius"/>
    </source>
</evidence>
<keyword evidence="3" id="KW-1185">Reference proteome</keyword>
<name>A0A923NP40_9FIRM</name>
<keyword evidence="1" id="KW-0472">Membrane</keyword>
<dbReference type="AlphaFoldDB" id="A0A923NP40"/>
<proteinExistence type="predicted"/>
<feature type="transmembrane region" description="Helical" evidence="1">
    <location>
        <begin position="42"/>
        <end position="58"/>
    </location>
</feature>
<organism evidence="2 3">
    <name type="scientific">Zhenpiania hominis</name>
    <dbReference type="NCBI Taxonomy" id="2763644"/>
    <lineage>
        <taxon>Bacteria</taxon>
        <taxon>Bacillati</taxon>
        <taxon>Bacillota</taxon>
        <taxon>Clostridia</taxon>
        <taxon>Peptostreptococcales</taxon>
        <taxon>Anaerovoracaceae</taxon>
        <taxon>Zhenpiania</taxon>
    </lineage>
</organism>
<gene>
    <name evidence="2" type="ORF">H9L42_11900</name>
</gene>
<feature type="transmembrane region" description="Helical" evidence="1">
    <location>
        <begin position="89"/>
        <end position="110"/>
    </location>
</feature>
<dbReference type="InterPro" id="IPR038750">
    <property type="entry name" value="YczE/YyaS-like"/>
</dbReference>
<sequence>MRKNYKWIQLLRLPVAIVFGYLTDFGSWAIQGITVSSYRQQWLLCFLGILLVGIGVSFEVTANVVTLAGEGLILAICQVTPVKFGTMKIIFDVSLVIIAASLSFLFLGGLMGIREGTIAAALLVGLISRQINRPLHMFEQRFLTAKKDKLSAVHSCH</sequence>
<keyword evidence="1" id="KW-0812">Transmembrane</keyword>
<reference evidence="2" key="1">
    <citation type="submission" date="2020-08" db="EMBL/GenBank/DDBJ databases">
        <title>Genome public.</title>
        <authorList>
            <person name="Liu C."/>
            <person name="Sun Q."/>
        </authorList>
    </citation>
    <scope>NUCLEOTIDE SEQUENCE</scope>
    <source>
        <strain evidence="2">BX12</strain>
    </source>
</reference>
<dbReference type="EMBL" id="JACRYT010000014">
    <property type="protein sequence ID" value="MBC6680524.1"/>
    <property type="molecule type" value="Genomic_DNA"/>
</dbReference>
<evidence type="ECO:0000313" key="2">
    <source>
        <dbReference type="EMBL" id="MBC6680524.1"/>
    </source>
</evidence>
<dbReference type="PANTHER" id="PTHR40078:SF1">
    <property type="entry name" value="INTEGRAL MEMBRANE PROTEIN"/>
    <property type="match status" value="1"/>
</dbReference>